<comment type="caution">
    <text evidence="11">The sequence shown here is derived from an EMBL/GenBank/DDBJ whole genome shotgun (WGS) entry which is preliminary data.</text>
</comment>
<evidence type="ECO:0000256" key="5">
    <source>
        <dbReference type="ARBA" id="ARBA00023295"/>
    </source>
</evidence>
<keyword evidence="5" id="KW-0326">Glycosidase</keyword>
<dbReference type="CDD" id="cd06563">
    <property type="entry name" value="GH20_chitobiase-like"/>
    <property type="match status" value="1"/>
</dbReference>
<proteinExistence type="inferred from homology"/>
<dbReference type="PANTHER" id="PTHR22600">
    <property type="entry name" value="BETA-HEXOSAMINIDASE"/>
    <property type="match status" value="1"/>
</dbReference>
<dbReference type="PROSITE" id="PS51257">
    <property type="entry name" value="PROKAR_LIPOPROTEIN"/>
    <property type="match status" value="1"/>
</dbReference>
<feature type="domain" description="F5/8 type C" evidence="9">
    <location>
        <begin position="647"/>
        <end position="758"/>
    </location>
</feature>
<evidence type="ECO:0000256" key="6">
    <source>
        <dbReference type="PIRSR" id="PIRSR625705-1"/>
    </source>
</evidence>
<dbReference type="GO" id="GO:0004563">
    <property type="term" value="F:beta-N-acetylhexosaminidase activity"/>
    <property type="evidence" value="ECO:0007669"/>
    <property type="project" value="UniProtKB-EC"/>
</dbReference>
<dbReference type="GO" id="GO:0016020">
    <property type="term" value="C:membrane"/>
    <property type="evidence" value="ECO:0007669"/>
    <property type="project" value="TreeGrafter"/>
</dbReference>
<feature type="chain" id="PRO_5016677480" description="beta-N-acetylhexosaminidase" evidence="7">
    <location>
        <begin position="22"/>
        <end position="783"/>
    </location>
</feature>
<comment type="catalytic activity">
    <reaction evidence="1">
        <text>Hydrolysis of terminal non-reducing N-acetyl-D-hexosamine residues in N-acetyl-beta-D-hexosaminides.</text>
        <dbReference type="EC" id="3.2.1.52"/>
    </reaction>
</comment>
<dbReference type="InterPro" id="IPR008979">
    <property type="entry name" value="Galactose-bd-like_sf"/>
</dbReference>
<dbReference type="EMBL" id="DNWC01000096">
    <property type="protein sequence ID" value="HBJ08871.1"/>
    <property type="molecule type" value="Genomic_DNA"/>
</dbReference>
<feature type="signal peptide" evidence="7">
    <location>
        <begin position="1"/>
        <end position="21"/>
    </location>
</feature>
<evidence type="ECO:0000256" key="7">
    <source>
        <dbReference type="SAM" id="SignalP"/>
    </source>
</evidence>
<dbReference type="Proteomes" id="UP000262954">
    <property type="component" value="Unassembled WGS sequence"/>
</dbReference>
<dbReference type="Gene3D" id="3.20.20.80">
    <property type="entry name" value="Glycosidases"/>
    <property type="match status" value="1"/>
</dbReference>
<feature type="active site" description="Proton donor" evidence="6">
    <location>
        <position position="342"/>
    </location>
</feature>
<dbReference type="EC" id="3.2.1.52" evidence="3"/>
<organism evidence="11 12">
    <name type="scientific">Coprobacter fastidiosus</name>
    <dbReference type="NCBI Taxonomy" id="1099853"/>
    <lineage>
        <taxon>Bacteria</taxon>
        <taxon>Pseudomonadati</taxon>
        <taxon>Bacteroidota</taxon>
        <taxon>Bacteroidia</taxon>
        <taxon>Bacteroidales</taxon>
        <taxon>Barnesiellaceae</taxon>
        <taxon>Coprobacter</taxon>
    </lineage>
</organism>
<dbReference type="InterPro" id="IPR000421">
    <property type="entry name" value="FA58C"/>
</dbReference>
<feature type="domain" description="Beta-hexosaminidase bacterial type N-terminal" evidence="10">
    <location>
        <begin position="29"/>
        <end position="165"/>
    </location>
</feature>
<accession>A0A354M2Y2</accession>
<evidence type="ECO:0000313" key="11">
    <source>
        <dbReference type="EMBL" id="HBJ08871.1"/>
    </source>
</evidence>
<dbReference type="InterPro" id="IPR015882">
    <property type="entry name" value="HEX_bac_N"/>
</dbReference>
<dbReference type="GO" id="GO:0030203">
    <property type="term" value="P:glycosaminoglycan metabolic process"/>
    <property type="evidence" value="ECO:0007669"/>
    <property type="project" value="TreeGrafter"/>
</dbReference>
<sequence length="783" mass="88958">MKKHVFILGVCFLLLSTISCKRQNAPNTYSVIPYPNSLVPEEGTFAFNKKTKMICTSSLDSASQEVVRDFSALLNNVAGLRTECVVEEEKDEKNIVFFDLDTSIADEGYSLDIDPSKIIIKASSAAGFYYAVQSLKQLLPIAVYEDKKSDSAQKWEVPCAHIDDAPRFSYRGMHLDVARHFFSVDEVKRYIDLLAMHKLNVFHWHLTDDQGWRIEIKKYPKLTEIGSIRKQTMVGKNFDQFDNTPYGGYYTQDQIRDIVNYAKERFVTIIPEVDLPGHMVAALASYPSLGCMGGPYEVQGIWGVHPDVLCAGKEETYEFVTDVLSEVIELFPSRYIHIGGDECPKDRWKKCPLCQARIRKLGLKTDKEHTAEERLQSYFMTRVEKFLNENDRQIIGWDEILEGGAAPNATVMSWRGTDGGVQAAKLRHNVVMTPNTYLYFDYYQSEDTQTEPLAIGSYVPLERVYGFEPVPDTLDNDSKKYILGAQANLWTEYISDFKQVEYMLLPRLDALSEVQWTRPENKNWVSFLDRLQHNIQVYDLKGYNYGKHIFGINPEYRIIPEKHCIEVTLRTQGDAPVYYTLDGTVPTEKSTRYAQPIELTDDADLKAIVVRPGMKTNMFEKEYVFNKATARKITLNSAPDDRYTFKGGQTLVDGMIGDMGFATGRWIGFSPGDLDAVIDLGETTFISKVELGILFDKDNWIFPSDHISVLVSQDGVKYNSVADTVLVLPDQSVKNDRMIQGVAFDPVNTRYVKIKANSVKSLPVWHGAKGKPGFLFVDEINIY</sequence>
<dbReference type="InterPro" id="IPR029018">
    <property type="entry name" value="Hex-like_dom2"/>
</dbReference>
<comment type="similarity">
    <text evidence="2">Belongs to the glycosyl hydrolase 20 family.</text>
</comment>
<dbReference type="AlphaFoldDB" id="A0A354M2Y2"/>
<keyword evidence="7" id="KW-0732">Signal</keyword>
<dbReference type="SUPFAM" id="SSF55545">
    <property type="entry name" value="beta-N-acetylhexosaminidase-like domain"/>
    <property type="match status" value="1"/>
</dbReference>
<keyword evidence="4" id="KW-0378">Hydrolase</keyword>
<dbReference type="Pfam" id="PF02838">
    <property type="entry name" value="Glyco_hydro_20b"/>
    <property type="match status" value="1"/>
</dbReference>
<dbReference type="PRINTS" id="PR00738">
    <property type="entry name" value="GLHYDRLASE20"/>
</dbReference>
<gene>
    <name evidence="11" type="ORF">DDY73_07670</name>
</gene>
<dbReference type="SUPFAM" id="SSF51445">
    <property type="entry name" value="(Trans)glycosidases"/>
    <property type="match status" value="1"/>
</dbReference>
<dbReference type="Gene3D" id="3.30.379.10">
    <property type="entry name" value="Chitobiase/beta-hexosaminidase domain 2-like"/>
    <property type="match status" value="1"/>
</dbReference>
<dbReference type="Pfam" id="PF00754">
    <property type="entry name" value="F5_F8_type_C"/>
    <property type="match status" value="1"/>
</dbReference>
<feature type="domain" description="Glycoside hydrolase family 20 catalytic" evidence="8">
    <location>
        <begin position="168"/>
        <end position="518"/>
    </location>
</feature>
<evidence type="ECO:0000313" key="12">
    <source>
        <dbReference type="Proteomes" id="UP000262954"/>
    </source>
</evidence>
<evidence type="ECO:0000256" key="4">
    <source>
        <dbReference type="ARBA" id="ARBA00022801"/>
    </source>
</evidence>
<evidence type="ECO:0000259" key="10">
    <source>
        <dbReference type="Pfam" id="PF02838"/>
    </source>
</evidence>
<name>A0A354M2Y2_9BACT</name>
<evidence type="ECO:0000256" key="3">
    <source>
        <dbReference type="ARBA" id="ARBA00012663"/>
    </source>
</evidence>
<dbReference type="InterPro" id="IPR026876">
    <property type="entry name" value="Fn3_assoc_repeat"/>
</dbReference>
<dbReference type="GO" id="GO:0005975">
    <property type="term" value="P:carbohydrate metabolic process"/>
    <property type="evidence" value="ECO:0007669"/>
    <property type="project" value="InterPro"/>
</dbReference>
<evidence type="ECO:0000259" key="8">
    <source>
        <dbReference type="Pfam" id="PF00728"/>
    </source>
</evidence>
<evidence type="ECO:0000256" key="1">
    <source>
        <dbReference type="ARBA" id="ARBA00001231"/>
    </source>
</evidence>
<dbReference type="InterPro" id="IPR025705">
    <property type="entry name" value="Beta_hexosaminidase_sua/sub"/>
</dbReference>
<reference evidence="11 12" key="1">
    <citation type="journal article" date="2018" name="Nat. Biotechnol.">
        <title>A standardized bacterial taxonomy based on genome phylogeny substantially revises the tree of life.</title>
        <authorList>
            <person name="Parks D.H."/>
            <person name="Chuvochina M."/>
            <person name="Waite D.W."/>
            <person name="Rinke C."/>
            <person name="Skarshewski A."/>
            <person name="Chaumeil P.A."/>
            <person name="Hugenholtz P."/>
        </authorList>
    </citation>
    <scope>NUCLEOTIDE SEQUENCE [LARGE SCALE GENOMIC DNA]</scope>
    <source>
        <strain evidence="11">UBA11482</strain>
    </source>
</reference>
<dbReference type="Pfam" id="PF00728">
    <property type="entry name" value="Glyco_hydro_20"/>
    <property type="match status" value="1"/>
</dbReference>
<dbReference type="InterPro" id="IPR017853">
    <property type="entry name" value="GH"/>
</dbReference>
<dbReference type="PANTHER" id="PTHR22600:SF57">
    <property type="entry name" value="BETA-N-ACETYLHEXOSAMINIDASE"/>
    <property type="match status" value="1"/>
</dbReference>
<evidence type="ECO:0000259" key="9">
    <source>
        <dbReference type="Pfam" id="PF00754"/>
    </source>
</evidence>
<dbReference type="Gene3D" id="2.60.120.260">
    <property type="entry name" value="Galactose-binding domain-like"/>
    <property type="match status" value="1"/>
</dbReference>
<dbReference type="Pfam" id="PF13287">
    <property type="entry name" value="Fn3_assoc"/>
    <property type="match status" value="1"/>
</dbReference>
<evidence type="ECO:0000256" key="2">
    <source>
        <dbReference type="ARBA" id="ARBA00006285"/>
    </source>
</evidence>
<protein>
    <recommendedName>
        <fullName evidence="3">beta-N-acetylhexosaminidase</fullName>
        <ecNumber evidence="3">3.2.1.52</ecNumber>
    </recommendedName>
</protein>
<dbReference type="SUPFAM" id="SSF49785">
    <property type="entry name" value="Galactose-binding domain-like"/>
    <property type="match status" value="1"/>
</dbReference>
<dbReference type="InterPro" id="IPR015883">
    <property type="entry name" value="Glyco_hydro_20_cat"/>
</dbReference>